<dbReference type="InterPro" id="IPR010982">
    <property type="entry name" value="Lambda_DNA-bd_dom_sf"/>
</dbReference>
<dbReference type="Proteomes" id="UP000622552">
    <property type="component" value="Unassembled WGS sequence"/>
</dbReference>
<dbReference type="EMBL" id="JADOUF010000001">
    <property type="protein sequence ID" value="MBG6133977.1"/>
    <property type="molecule type" value="Genomic_DNA"/>
</dbReference>
<proteinExistence type="predicted"/>
<sequence>MRHLRLVQIINGHCAAQSRNLGDLALAIKVSRQRLSRILNLRSKPTMDEVQDLADVLKLQGEDARLFELIGRDAQTAGWWQRIREKIGPRQALAADLECGATELFEYHLTIPPGLLQTPEYAAARAATDTAEWPKGFDPAMAVDARRRRQRAVLRPGGPGYQVVIDELALRRLSAPWQVTCEQLRHIATVARTPNRVLVRVLPIDAEINSNRVPKSAFSLYRHESGDPEIGVADTVTSDVMITDPAEVTSYHVLHAALSDAALGTHDSIAFLHDLANHISHRNR</sequence>
<gene>
    <name evidence="2" type="ORF">IW245_000171</name>
</gene>
<dbReference type="CDD" id="cd00093">
    <property type="entry name" value="HTH_XRE"/>
    <property type="match status" value="1"/>
</dbReference>
<dbReference type="PROSITE" id="PS50943">
    <property type="entry name" value="HTH_CROC1"/>
    <property type="match status" value="1"/>
</dbReference>
<dbReference type="SUPFAM" id="SSF47413">
    <property type="entry name" value="lambda repressor-like DNA-binding domains"/>
    <property type="match status" value="1"/>
</dbReference>
<dbReference type="GO" id="GO:0003677">
    <property type="term" value="F:DNA binding"/>
    <property type="evidence" value="ECO:0007669"/>
    <property type="project" value="InterPro"/>
</dbReference>
<feature type="domain" description="HTH cro/C1-type" evidence="1">
    <location>
        <begin position="23"/>
        <end position="64"/>
    </location>
</feature>
<dbReference type="InterPro" id="IPR043917">
    <property type="entry name" value="DUF5753"/>
</dbReference>
<organism evidence="2 3">
    <name type="scientific">Longispora fulva</name>
    <dbReference type="NCBI Taxonomy" id="619741"/>
    <lineage>
        <taxon>Bacteria</taxon>
        <taxon>Bacillati</taxon>
        <taxon>Actinomycetota</taxon>
        <taxon>Actinomycetes</taxon>
        <taxon>Micromonosporales</taxon>
        <taxon>Micromonosporaceae</taxon>
        <taxon>Longispora</taxon>
    </lineage>
</organism>
<dbReference type="AlphaFoldDB" id="A0A8J7KMG1"/>
<protein>
    <submittedName>
        <fullName evidence="2">Transcriptional regulator with XRE-family HTH domain</fullName>
    </submittedName>
</protein>
<keyword evidence="3" id="KW-1185">Reference proteome</keyword>
<dbReference type="Pfam" id="PF01381">
    <property type="entry name" value="HTH_3"/>
    <property type="match status" value="1"/>
</dbReference>
<evidence type="ECO:0000259" key="1">
    <source>
        <dbReference type="PROSITE" id="PS50943"/>
    </source>
</evidence>
<accession>A0A8J7KMG1</accession>
<evidence type="ECO:0000313" key="2">
    <source>
        <dbReference type="EMBL" id="MBG6133977.1"/>
    </source>
</evidence>
<dbReference type="InterPro" id="IPR001387">
    <property type="entry name" value="Cro/C1-type_HTH"/>
</dbReference>
<name>A0A8J7KMG1_9ACTN</name>
<dbReference type="Pfam" id="PF19054">
    <property type="entry name" value="DUF5753"/>
    <property type="match status" value="1"/>
</dbReference>
<reference evidence="2" key="1">
    <citation type="submission" date="2020-11" db="EMBL/GenBank/DDBJ databases">
        <title>Sequencing the genomes of 1000 actinobacteria strains.</title>
        <authorList>
            <person name="Klenk H.-P."/>
        </authorList>
    </citation>
    <scope>NUCLEOTIDE SEQUENCE</scope>
    <source>
        <strain evidence="2">DSM 45356</strain>
    </source>
</reference>
<evidence type="ECO:0000313" key="3">
    <source>
        <dbReference type="Proteomes" id="UP000622552"/>
    </source>
</evidence>
<comment type="caution">
    <text evidence="2">The sequence shown here is derived from an EMBL/GenBank/DDBJ whole genome shotgun (WGS) entry which is preliminary data.</text>
</comment>